<dbReference type="Pfam" id="PF07963">
    <property type="entry name" value="N_methyl"/>
    <property type="match status" value="1"/>
</dbReference>
<dbReference type="Proteomes" id="UP000189933">
    <property type="component" value="Unassembled WGS sequence"/>
</dbReference>
<dbReference type="GO" id="GO:0015627">
    <property type="term" value="C:type II protein secretion system complex"/>
    <property type="evidence" value="ECO:0007669"/>
    <property type="project" value="InterPro"/>
</dbReference>
<feature type="transmembrane region" description="Helical" evidence="6">
    <location>
        <begin position="21"/>
        <end position="39"/>
    </location>
</feature>
<evidence type="ECO:0000256" key="2">
    <source>
        <dbReference type="ARBA" id="ARBA00022481"/>
    </source>
</evidence>
<evidence type="ECO:0000256" key="3">
    <source>
        <dbReference type="ARBA" id="ARBA00022692"/>
    </source>
</evidence>
<dbReference type="RefSeq" id="WP_200803495.1">
    <property type="nucleotide sequence ID" value="NZ_FUXM01000027.1"/>
</dbReference>
<dbReference type="GO" id="GO:0016020">
    <property type="term" value="C:membrane"/>
    <property type="evidence" value="ECO:0007669"/>
    <property type="project" value="UniProtKB-SubCell"/>
</dbReference>
<reference evidence="8" key="1">
    <citation type="submission" date="2017-02" db="EMBL/GenBank/DDBJ databases">
        <authorList>
            <person name="Varghese N."/>
            <person name="Submissions S."/>
        </authorList>
    </citation>
    <scope>NUCLEOTIDE SEQUENCE [LARGE SCALE GENOMIC DNA]</scope>
    <source>
        <strain evidence="8">DSM 16521</strain>
    </source>
</reference>
<dbReference type="PRINTS" id="PR00813">
    <property type="entry name" value="BCTERIALGSPG"/>
</dbReference>
<sequence length="113" mass="12461">MLIKIGERMKRIREREQGFTLIELLVVIVILGVIAALVVPKVVGNVDDAKMKADELTAKQLTNAVNQYKAVNGNYPNSLSDLVPKYIDGVPKQQSNGKDFTYNKTDGVVTVTQ</sequence>
<keyword evidence="8" id="KW-1185">Reference proteome</keyword>
<name>A0A1T4RA57_9FIRM</name>
<dbReference type="InterPro" id="IPR045584">
    <property type="entry name" value="Pilin-like"/>
</dbReference>
<accession>A0A1T4RA57</accession>
<keyword evidence="3 6" id="KW-0812">Transmembrane</keyword>
<keyword evidence="5 6" id="KW-0472">Membrane</keyword>
<keyword evidence="2" id="KW-0488">Methylation</keyword>
<evidence type="ECO:0000256" key="1">
    <source>
        <dbReference type="ARBA" id="ARBA00004167"/>
    </source>
</evidence>
<dbReference type="InterPro" id="IPR012902">
    <property type="entry name" value="N_methyl_site"/>
</dbReference>
<evidence type="ECO:0000313" key="7">
    <source>
        <dbReference type="EMBL" id="SKA12950.1"/>
    </source>
</evidence>
<dbReference type="NCBIfam" id="TIGR02532">
    <property type="entry name" value="IV_pilin_GFxxxE"/>
    <property type="match status" value="1"/>
</dbReference>
<keyword evidence="4 6" id="KW-1133">Transmembrane helix</keyword>
<dbReference type="AlphaFoldDB" id="A0A1T4RA57"/>
<organism evidence="7 8">
    <name type="scientific">Carboxydocella sporoproducens DSM 16521</name>
    <dbReference type="NCBI Taxonomy" id="1121270"/>
    <lineage>
        <taxon>Bacteria</taxon>
        <taxon>Bacillati</taxon>
        <taxon>Bacillota</taxon>
        <taxon>Clostridia</taxon>
        <taxon>Eubacteriales</taxon>
        <taxon>Clostridiales Family XVI. Incertae Sedis</taxon>
        <taxon>Carboxydocella</taxon>
    </lineage>
</organism>
<gene>
    <name evidence="7" type="ORF">SAMN02745885_02007</name>
</gene>
<evidence type="ECO:0000256" key="6">
    <source>
        <dbReference type="SAM" id="Phobius"/>
    </source>
</evidence>
<evidence type="ECO:0000313" key="8">
    <source>
        <dbReference type="Proteomes" id="UP000189933"/>
    </source>
</evidence>
<protein>
    <submittedName>
        <fullName evidence="7">Type II secretion system protein G (GspG)</fullName>
    </submittedName>
</protein>
<proteinExistence type="predicted"/>
<dbReference type="SUPFAM" id="SSF54523">
    <property type="entry name" value="Pili subunits"/>
    <property type="match status" value="1"/>
</dbReference>
<dbReference type="Gene3D" id="3.30.700.10">
    <property type="entry name" value="Glycoprotein, Type 4 Pilin"/>
    <property type="match status" value="1"/>
</dbReference>
<evidence type="ECO:0000256" key="5">
    <source>
        <dbReference type="ARBA" id="ARBA00023136"/>
    </source>
</evidence>
<dbReference type="PROSITE" id="PS00409">
    <property type="entry name" value="PROKAR_NTER_METHYL"/>
    <property type="match status" value="1"/>
</dbReference>
<dbReference type="PANTHER" id="PTHR30093">
    <property type="entry name" value="GENERAL SECRETION PATHWAY PROTEIN G"/>
    <property type="match status" value="1"/>
</dbReference>
<dbReference type="PANTHER" id="PTHR30093:SF44">
    <property type="entry name" value="TYPE II SECRETION SYSTEM CORE PROTEIN G"/>
    <property type="match status" value="1"/>
</dbReference>
<dbReference type="EMBL" id="FUXM01000027">
    <property type="protein sequence ID" value="SKA12950.1"/>
    <property type="molecule type" value="Genomic_DNA"/>
</dbReference>
<evidence type="ECO:0000256" key="4">
    <source>
        <dbReference type="ARBA" id="ARBA00022989"/>
    </source>
</evidence>
<dbReference type="GO" id="GO:0015628">
    <property type="term" value="P:protein secretion by the type II secretion system"/>
    <property type="evidence" value="ECO:0007669"/>
    <property type="project" value="InterPro"/>
</dbReference>
<comment type="subcellular location">
    <subcellularLocation>
        <location evidence="1">Membrane</location>
        <topology evidence="1">Single-pass membrane protein</topology>
    </subcellularLocation>
</comment>
<dbReference type="InterPro" id="IPR000983">
    <property type="entry name" value="Bac_GSPG_pilin"/>
</dbReference>